<dbReference type="EMBL" id="CM000881">
    <property type="protein sequence ID" value="KQK03982.1"/>
    <property type="molecule type" value="Genomic_DNA"/>
</dbReference>
<name>A0A0Q3MHS4_BRADI</name>
<keyword evidence="3" id="KW-1185">Reference proteome</keyword>
<evidence type="ECO:0000313" key="3">
    <source>
        <dbReference type="Proteomes" id="UP000008810"/>
    </source>
</evidence>
<evidence type="ECO:0000313" key="1">
    <source>
        <dbReference type="EMBL" id="KQK03982.1"/>
    </source>
</evidence>
<dbReference type="Proteomes" id="UP000008810">
    <property type="component" value="Chromosome 2"/>
</dbReference>
<protein>
    <submittedName>
        <fullName evidence="1 2">Uncharacterized protein</fullName>
    </submittedName>
</protein>
<organism evidence="1">
    <name type="scientific">Brachypodium distachyon</name>
    <name type="common">Purple false brome</name>
    <name type="synonym">Trachynia distachya</name>
    <dbReference type="NCBI Taxonomy" id="15368"/>
    <lineage>
        <taxon>Eukaryota</taxon>
        <taxon>Viridiplantae</taxon>
        <taxon>Streptophyta</taxon>
        <taxon>Embryophyta</taxon>
        <taxon>Tracheophyta</taxon>
        <taxon>Spermatophyta</taxon>
        <taxon>Magnoliopsida</taxon>
        <taxon>Liliopsida</taxon>
        <taxon>Poales</taxon>
        <taxon>Poaceae</taxon>
        <taxon>BOP clade</taxon>
        <taxon>Pooideae</taxon>
        <taxon>Stipodae</taxon>
        <taxon>Brachypodieae</taxon>
        <taxon>Brachypodium</taxon>
    </lineage>
</organism>
<reference evidence="1 2" key="1">
    <citation type="journal article" date="2010" name="Nature">
        <title>Genome sequencing and analysis of the model grass Brachypodium distachyon.</title>
        <authorList>
            <consortium name="International Brachypodium Initiative"/>
        </authorList>
    </citation>
    <scope>NUCLEOTIDE SEQUENCE [LARGE SCALE GENOMIC DNA]</scope>
    <source>
        <strain evidence="1 2">Bd21</strain>
    </source>
</reference>
<dbReference type="ExpressionAtlas" id="A0A0Q3MHS4">
    <property type="expression patterns" value="baseline"/>
</dbReference>
<reference evidence="1" key="2">
    <citation type="submission" date="2017-06" db="EMBL/GenBank/DDBJ databases">
        <title>WGS assembly of Brachypodium distachyon.</title>
        <authorList>
            <consortium name="The International Brachypodium Initiative"/>
            <person name="Lucas S."/>
            <person name="Harmon-Smith M."/>
            <person name="Lail K."/>
            <person name="Tice H."/>
            <person name="Grimwood J."/>
            <person name="Bruce D."/>
            <person name="Barry K."/>
            <person name="Shu S."/>
            <person name="Lindquist E."/>
            <person name="Wang M."/>
            <person name="Pitluck S."/>
            <person name="Vogel J.P."/>
            <person name="Garvin D.F."/>
            <person name="Mockler T.C."/>
            <person name="Schmutz J."/>
            <person name="Rokhsar D."/>
            <person name="Bevan M.W."/>
        </authorList>
    </citation>
    <scope>NUCLEOTIDE SEQUENCE</scope>
    <source>
        <strain evidence="1">Bd21</strain>
    </source>
</reference>
<dbReference type="Gramene" id="KQK03982">
    <property type="protein sequence ID" value="KQK03982"/>
    <property type="gene ID" value="BRADI_2g11005v3"/>
</dbReference>
<gene>
    <name evidence="1" type="ORF">BRADI_2g11005v3</name>
</gene>
<sequence>MKSMCMYLVPHEYKAPAPPFESGCGPRSTLDCRPDVFESGNGIGSDCGLELGPGCGRGSGGAFGSGCGKGCGCGFGFGCGKGRGCVVGSGLGRGCGCGFGSGFGRGCGCGCGFGFGSGCGFGSGIGCGFGSGTCCNFRCGPNCTCGFGFWRDSGPAGLAIIGCTHPAPTTTARRHSRTEWPRIAMDGTSLSLSLSGLGVI</sequence>
<dbReference type="AlphaFoldDB" id="A0A0Q3MHS4"/>
<accession>A0A0Q3MHS4</accession>
<proteinExistence type="predicted"/>
<evidence type="ECO:0000313" key="2">
    <source>
        <dbReference type="EnsemblPlants" id="KQK03982"/>
    </source>
</evidence>
<dbReference type="EnsemblPlants" id="KQK03982">
    <property type="protein sequence ID" value="KQK03982"/>
    <property type="gene ID" value="BRADI_2g11005v3"/>
</dbReference>
<reference evidence="2" key="3">
    <citation type="submission" date="2018-08" db="UniProtKB">
        <authorList>
            <consortium name="EnsemblPlants"/>
        </authorList>
    </citation>
    <scope>IDENTIFICATION</scope>
    <source>
        <strain evidence="2">cv. Bd21</strain>
    </source>
</reference>